<gene>
    <name evidence="2" type="ORF">B0I35DRAFT_480252</name>
</gene>
<feature type="compositionally biased region" description="Low complexity" evidence="1">
    <location>
        <begin position="99"/>
        <end position="125"/>
    </location>
</feature>
<feature type="compositionally biased region" description="Polar residues" evidence="1">
    <location>
        <begin position="1"/>
        <end position="14"/>
    </location>
</feature>
<evidence type="ECO:0000256" key="1">
    <source>
        <dbReference type="SAM" id="MobiDB-lite"/>
    </source>
</evidence>
<accession>A0A8K0WP16</accession>
<comment type="caution">
    <text evidence="2">The sequence shown here is derived from an EMBL/GenBank/DDBJ whole genome shotgun (WGS) entry which is preliminary data.</text>
</comment>
<dbReference type="Proteomes" id="UP000813444">
    <property type="component" value="Unassembled WGS sequence"/>
</dbReference>
<protein>
    <submittedName>
        <fullName evidence="2">Uncharacterized protein</fullName>
    </submittedName>
</protein>
<proteinExistence type="predicted"/>
<name>A0A8K0WP16_9HYPO</name>
<keyword evidence="3" id="KW-1185">Reference proteome</keyword>
<evidence type="ECO:0000313" key="3">
    <source>
        <dbReference type="Proteomes" id="UP000813444"/>
    </source>
</evidence>
<feature type="region of interest" description="Disordered" evidence="1">
    <location>
        <begin position="1"/>
        <end position="175"/>
    </location>
</feature>
<reference evidence="2" key="1">
    <citation type="journal article" date="2021" name="Nat. Commun.">
        <title>Genetic determinants of endophytism in the Arabidopsis root mycobiome.</title>
        <authorList>
            <person name="Mesny F."/>
            <person name="Miyauchi S."/>
            <person name="Thiergart T."/>
            <person name="Pickel B."/>
            <person name="Atanasova L."/>
            <person name="Karlsson M."/>
            <person name="Huettel B."/>
            <person name="Barry K.W."/>
            <person name="Haridas S."/>
            <person name="Chen C."/>
            <person name="Bauer D."/>
            <person name="Andreopoulos W."/>
            <person name="Pangilinan J."/>
            <person name="LaButti K."/>
            <person name="Riley R."/>
            <person name="Lipzen A."/>
            <person name="Clum A."/>
            <person name="Drula E."/>
            <person name="Henrissat B."/>
            <person name="Kohler A."/>
            <person name="Grigoriev I.V."/>
            <person name="Martin F.M."/>
            <person name="Hacquard S."/>
        </authorList>
    </citation>
    <scope>NUCLEOTIDE SEQUENCE</scope>
    <source>
        <strain evidence="2">MPI-CAGE-CH-0235</strain>
    </source>
</reference>
<organism evidence="2 3">
    <name type="scientific">Stachybotrys elegans</name>
    <dbReference type="NCBI Taxonomy" id="80388"/>
    <lineage>
        <taxon>Eukaryota</taxon>
        <taxon>Fungi</taxon>
        <taxon>Dikarya</taxon>
        <taxon>Ascomycota</taxon>
        <taxon>Pezizomycotina</taxon>
        <taxon>Sordariomycetes</taxon>
        <taxon>Hypocreomycetidae</taxon>
        <taxon>Hypocreales</taxon>
        <taxon>Stachybotryaceae</taxon>
        <taxon>Stachybotrys</taxon>
    </lineage>
</organism>
<dbReference type="AlphaFoldDB" id="A0A8K0WP16"/>
<dbReference type="EMBL" id="JAGPNK010000009">
    <property type="protein sequence ID" value="KAH7313575.1"/>
    <property type="molecule type" value="Genomic_DNA"/>
</dbReference>
<feature type="compositionally biased region" description="Basic and acidic residues" evidence="1">
    <location>
        <begin position="15"/>
        <end position="28"/>
    </location>
</feature>
<sequence>MHISSPPSGSSRVNVQKDKDDCPADNRLSDAGSEANAVIETGSACKCSGRNTDEKEDKKTSSDQDAEAASGSDPFSEVSLIMKTLGALKTRKQQRSSQSAGPATSAPETAAPETAAPASPSTPAGSPTPPTPATPATSEQPWPPMPSTADREEPSSPRKGRLLGNTYSSRVPSRVGDNIVDSMTVSGSSRVHIGHHIGGASF</sequence>
<evidence type="ECO:0000313" key="2">
    <source>
        <dbReference type="EMBL" id="KAH7313575.1"/>
    </source>
</evidence>
<feature type="compositionally biased region" description="Basic and acidic residues" evidence="1">
    <location>
        <begin position="51"/>
        <end position="62"/>
    </location>
</feature>